<keyword evidence="4" id="KW-0812">Transmembrane</keyword>
<sequence length="161" mass="17467">MVSLNFLRVSIFLLSFAVADPGNFNTSVAEKQVRLTFYLATAEQCLYYFKSQVKVSCAPIGFKVRLISDLVVVIVSAACVALLSLVQDNRAYGILKSEVFTGYLLAGSLIRPGGLSFVGEMVQVETVAKFGVIFLLFALDLEFSTTKLRVVRAVAVLGGLL</sequence>
<feature type="signal peptide" evidence="9">
    <location>
        <begin position="1"/>
        <end position="19"/>
    </location>
</feature>
<feature type="chain" id="PRO_5022882086" evidence="9">
    <location>
        <begin position="20"/>
        <end position="161"/>
    </location>
</feature>
<keyword evidence="2" id="KW-0813">Transport</keyword>
<dbReference type="PANTHER" id="PTHR16254:SF14">
    <property type="entry name" value="TRANSMEMBRANE AND COILED-COIL DOMAIN-CONTAINING PROTEIN 3"/>
    <property type="match status" value="1"/>
</dbReference>
<evidence type="ECO:0000256" key="2">
    <source>
        <dbReference type="ARBA" id="ARBA00022448"/>
    </source>
</evidence>
<evidence type="ECO:0000256" key="5">
    <source>
        <dbReference type="ARBA" id="ARBA00022729"/>
    </source>
</evidence>
<feature type="domain" description="Cation/H+ exchanger transmembrane" evidence="10">
    <location>
        <begin position="92"/>
        <end position="160"/>
    </location>
</feature>
<gene>
    <name evidence="11" type="ORF">E5676_scaffold313G003200</name>
</gene>
<evidence type="ECO:0000256" key="7">
    <source>
        <dbReference type="ARBA" id="ARBA00023065"/>
    </source>
</evidence>
<dbReference type="InterPro" id="IPR006153">
    <property type="entry name" value="Cation/H_exchanger_TM"/>
</dbReference>
<dbReference type="GO" id="GO:0016020">
    <property type="term" value="C:membrane"/>
    <property type="evidence" value="ECO:0007669"/>
    <property type="project" value="UniProtKB-SubCell"/>
</dbReference>
<proteinExistence type="predicted"/>
<name>A0A5D3DTI3_CUCMM</name>
<keyword evidence="3" id="KW-0050">Antiport</keyword>
<dbReference type="Proteomes" id="UP000321947">
    <property type="component" value="Unassembled WGS sequence"/>
</dbReference>
<comment type="caution">
    <text evidence="11">The sequence shown here is derived from an EMBL/GenBank/DDBJ whole genome shotgun (WGS) entry which is preliminary data.</text>
</comment>
<keyword evidence="6" id="KW-1133">Transmembrane helix</keyword>
<evidence type="ECO:0000256" key="3">
    <source>
        <dbReference type="ARBA" id="ARBA00022449"/>
    </source>
</evidence>
<evidence type="ECO:0000256" key="6">
    <source>
        <dbReference type="ARBA" id="ARBA00022989"/>
    </source>
</evidence>
<evidence type="ECO:0000259" key="10">
    <source>
        <dbReference type="Pfam" id="PF00999"/>
    </source>
</evidence>
<reference evidence="11 12" key="1">
    <citation type="submission" date="2019-08" db="EMBL/GenBank/DDBJ databases">
        <title>Draft genome sequences of two oriental melons (Cucumis melo L. var makuwa).</title>
        <authorList>
            <person name="Kwon S.-Y."/>
        </authorList>
    </citation>
    <scope>NUCLEOTIDE SEQUENCE [LARGE SCALE GENOMIC DNA]</scope>
    <source>
        <strain evidence="12">cv. Chang Bougi</strain>
        <tissue evidence="11">Leaf</tissue>
    </source>
</reference>
<dbReference type="AlphaFoldDB" id="A0A5D3DTI3"/>
<keyword evidence="8" id="KW-0472">Membrane</keyword>
<dbReference type="InterPro" id="IPR045158">
    <property type="entry name" value="KEA4/5/6-like"/>
</dbReference>
<evidence type="ECO:0000313" key="11">
    <source>
        <dbReference type="EMBL" id="TYK26665.1"/>
    </source>
</evidence>
<protein>
    <submittedName>
        <fullName evidence="11">K(+) efflux antiporter 4 isoform X1</fullName>
    </submittedName>
</protein>
<evidence type="ECO:0000256" key="9">
    <source>
        <dbReference type="SAM" id="SignalP"/>
    </source>
</evidence>
<evidence type="ECO:0000256" key="4">
    <source>
        <dbReference type="ARBA" id="ARBA00022692"/>
    </source>
</evidence>
<comment type="subcellular location">
    <subcellularLocation>
        <location evidence="1">Membrane</location>
        <topology evidence="1">Multi-pass membrane protein</topology>
    </subcellularLocation>
</comment>
<keyword evidence="5 9" id="KW-0732">Signal</keyword>
<dbReference type="InterPro" id="IPR038770">
    <property type="entry name" value="Na+/solute_symporter_sf"/>
</dbReference>
<dbReference type="Gene3D" id="1.20.1530.20">
    <property type="match status" value="1"/>
</dbReference>
<dbReference type="EMBL" id="SSTD01003373">
    <property type="protein sequence ID" value="TYK26665.1"/>
    <property type="molecule type" value="Genomic_DNA"/>
</dbReference>
<dbReference type="Pfam" id="PF00999">
    <property type="entry name" value="Na_H_Exchanger"/>
    <property type="match status" value="1"/>
</dbReference>
<keyword evidence="7" id="KW-0406">Ion transport</keyword>
<accession>A0A5D3DTI3</accession>
<dbReference type="GO" id="GO:0015386">
    <property type="term" value="F:potassium:proton antiporter activity"/>
    <property type="evidence" value="ECO:0007669"/>
    <property type="project" value="InterPro"/>
</dbReference>
<evidence type="ECO:0000313" key="12">
    <source>
        <dbReference type="Proteomes" id="UP000321947"/>
    </source>
</evidence>
<organism evidence="11 12">
    <name type="scientific">Cucumis melo var. makuwa</name>
    <name type="common">Oriental melon</name>
    <dbReference type="NCBI Taxonomy" id="1194695"/>
    <lineage>
        <taxon>Eukaryota</taxon>
        <taxon>Viridiplantae</taxon>
        <taxon>Streptophyta</taxon>
        <taxon>Embryophyta</taxon>
        <taxon>Tracheophyta</taxon>
        <taxon>Spermatophyta</taxon>
        <taxon>Magnoliopsida</taxon>
        <taxon>eudicotyledons</taxon>
        <taxon>Gunneridae</taxon>
        <taxon>Pentapetalae</taxon>
        <taxon>rosids</taxon>
        <taxon>fabids</taxon>
        <taxon>Cucurbitales</taxon>
        <taxon>Cucurbitaceae</taxon>
        <taxon>Benincaseae</taxon>
        <taxon>Cucumis</taxon>
    </lineage>
</organism>
<evidence type="ECO:0000256" key="8">
    <source>
        <dbReference type="ARBA" id="ARBA00023136"/>
    </source>
</evidence>
<evidence type="ECO:0000256" key="1">
    <source>
        <dbReference type="ARBA" id="ARBA00004141"/>
    </source>
</evidence>
<dbReference type="PANTHER" id="PTHR16254">
    <property type="entry name" value="POTASSIUM/PROTON ANTIPORTER-RELATED"/>
    <property type="match status" value="1"/>
</dbReference>